<gene>
    <name evidence="3" type="ORF">AVDCRST_MAG81-3870</name>
</gene>
<evidence type="ECO:0000313" key="3">
    <source>
        <dbReference type="EMBL" id="CAA9586252.1"/>
    </source>
</evidence>
<sequence>MKFKLFAHSLLSVSALLTLASHSTPSASAACVMTDVAAQVAIHGSKKPSQQTNNVDMQNEGACLGNTTTNTGTQVYAGPDDVEQTRNSSHFNGGSTDDKTEIDGPVIRVPVSVPVDIYSPAYDQEFLGDITDF</sequence>
<keyword evidence="2" id="KW-0732">Signal</keyword>
<name>A0A6J4VVL9_9CYAN</name>
<evidence type="ECO:0000256" key="1">
    <source>
        <dbReference type="SAM" id="MobiDB-lite"/>
    </source>
</evidence>
<feature type="chain" id="PRO_5026828189" evidence="2">
    <location>
        <begin position="30"/>
        <end position="133"/>
    </location>
</feature>
<dbReference type="PROSITE" id="PS51257">
    <property type="entry name" value="PROKAR_LIPOPROTEIN"/>
    <property type="match status" value="1"/>
</dbReference>
<feature type="compositionally biased region" description="Polar residues" evidence="1">
    <location>
        <begin position="47"/>
        <end position="57"/>
    </location>
</feature>
<dbReference type="AlphaFoldDB" id="A0A6J4VVL9"/>
<evidence type="ECO:0000256" key="2">
    <source>
        <dbReference type="SAM" id="SignalP"/>
    </source>
</evidence>
<dbReference type="EMBL" id="CADCWO010000202">
    <property type="protein sequence ID" value="CAA9586252.1"/>
    <property type="molecule type" value="Genomic_DNA"/>
</dbReference>
<proteinExistence type="predicted"/>
<protein>
    <submittedName>
        <fullName evidence="3">Uncharacterized protein</fullName>
    </submittedName>
</protein>
<feature type="compositionally biased region" description="Polar residues" evidence="1">
    <location>
        <begin position="65"/>
        <end position="74"/>
    </location>
</feature>
<feature type="region of interest" description="Disordered" evidence="1">
    <location>
        <begin position="46"/>
        <end position="102"/>
    </location>
</feature>
<reference evidence="3" key="1">
    <citation type="submission" date="2020-02" db="EMBL/GenBank/DDBJ databases">
        <authorList>
            <person name="Meier V. D."/>
        </authorList>
    </citation>
    <scope>NUCLEOTIDE SEQUENCE</scope>
    <source>
        <strain evidence="3">AVDCRST_MAG81</strain>
    </source>
</reference>
<organism evidence="3">
    <name type="scientific">uncultured Synechococcales cyanobacterium</name>
    <dbReference type="NCBI Taxonomy" id="1936017"/>
    <lineage>
        <taxon>Bacteria</taxon>
        <taxon>Bacillati</taxon>
        <taxon>Cyanobacteriota</taxon>
        <taxon>Cyanophyceae</taxon>
        <taxon>Synechococcales</taxon>
        <taxon>environmental samples</taxon>
    </lineage>
</organism>
<feature type="signal peptide" evidence="2">
    <location>
        <begin position="1"/>
        <end position="29"/>
    </location>
</feature>
<accession>A0A6J4VVL9</accession>
<feature type="compositionally biased region" description="Polar residues" evidence="1">
    <location>
        <begin position="85"/>
        <end position="95"/>
    </location>
</feature>